<proteinExistence type="predicted"/>
<sequence length="79" mass="8300">MLVLAASPAAMVQGKQIPPKKYSSCASLRKDFPKGLAFSTLFVEATGATVNAKAYNLNWKALGGLAGDDGIICERVAKK</sequence>
<dbReference type="EMBL" id="JNSL01000173">
    <property type="protein sequence ID" value="KGA13765.1"/>
    <property type="molecule type" value="Genomic_DNA"/>
</dbReference>
<reference evidence="1" key="1">
    <citation type="submission" date="2014-06" db="EMBL/GenBank/DDBJ databases">
        <title>Key roles for freshwater Actinobacteria revealed by deep metagenomic sequencing.</title>
        <authorList>
            <person name="Ghai R."/>
            <person name="Mizuno C.M."/>
            <person name="Picazo A."/>
            <person name="Camacho A."/>
            <person name="Rodriguez-Valera F."/>
        </authorList>
    </citation>
    <scope>NUCLEOTIDE SEQUENCE</scope>
</reference>
<evidence type="ECO:0008006" key="2">
    <source>
        <dbReference type="Google" id="ProtNLM"/>
    </source>
</evidence>
<comment type="caution">
    <text evidence="1">The sequence shown here is derived from an EMBL/GenBank/DDBJ whole genome shotgun (WGS) entry which is preliminary data.</text>
</comment>
<dbReference type="AlphaFoldDB" id="A0A094PPT3"/>
<organism evidence="1">
    <name type="scientific">freshwater metagenome</name>
    <dbReference type="NCBI Taxonomy" id="449393"/>
    <lineage>
        <taxon>unclassified sequences</taxon>
        <taxon>metagenomes</taxon>
        <taxon>ecological metagenomes</taxon>
    </lineage>
</organism>
<name>A0A094PPT3_9ZZZZ</name>
<evidence type="ECO:0000313" key="1">
    <source>
        <dbReference type="EMBL" id="KGA13765.1"/>
    </source>
</evidence>
<protein>
    <recommendedName>
        <fullName evidence="2">Excalibur calcium-binding domain-containing protein</fullName>
    </recommendedName>
</protein>
<gene>
    <name evidence="1" type="ORF">GM51_18895</name>
</gene>
<accession>A0A094PPT3</accession>